<evidence type="ECO:0000313" key="2">
    <source>
        <dbReference type="EMBL" id="AFL85576.1"/>
    </source>
</evidence>
<dbReference type="eggNOG" id="ENOG5033CQ1">
    <property type="taxonomic scope" value="Bacteria"/>
</dbReference>
<keyword evidence="3" id="KW-1185">Reference proteome</keyword>
<evidence type="ECO:0000313" key="3">
    <source>
        <dbReference type="Proteomes" id="UP000006050"/>
    </source>
</evidence>
<organism evidence="2 3">
    <name type="scientific">Belliella baltica (strain DSM 15883 / CIP 108006 / LMG 21964 / BA134)</name>
    <dbReference type="NCBI Taxonomy" id="866536"/>
    <lineage>
        <taxon>Bacteria</taxon>
        <taxon>Pseudomonadati</taxon>
        <taxon>Bacteroidota</taxon>
        <taxon>Cytophagia</taxon>
        <taxon>Cytophagales</taxon>
        <taxon>Cyclobacteriaceae</taxon>
        <taxon>Belliella</taxon>
    </lineage>
</organism>
<accession>I3Z8K8</accession>
<dbReference type="OrthoDB" id="1453686at2"/>
<dbReference type="STRING" id="866536.Belba_3059"/>
<dbReference type="EMBL" id="CP003281">
    <property type="protein sequence ID" value="AFL85576.1"/>
    <property type="molecule type" value="Genomic_DNA"/>
</dbReference>
<dbReference type="HOGENOM" id="CLU_176321_1_0_10"/>
<feature type="transmembrane region" description="Helical" evidence="1">
    <location>
        <begin position="12"/>
        <end position="33"/>
    </location>
</feature>
<reference evidence="3" key="1">
    <citation type="submission" date="2012-06" db="EMBL/GenBank/DDBJ databases">
        <title>The complete genome of Belliella baltica DSM 15883.</title>
        <authorList>
            <person name="Lucas S."/>
            <person name="Copeland A."/>
            <person name="Lapidus A."/>
            <person name="Goodwin L."/>
            <person name="Pitluck S."/>
            <person name="Peters L."/>
            <person name="Mikhailova N."/>
            <person name="Davenport K."/>
            <person name="Kyrpides N."/>
            <person name="Mavromatis K."/>
            <person name="Pagani I."/>
            <person name="Ivanova N."/>
            <person name="Ovchinnikova G."/>
            <person name="Zeytun A."/>
            <person name="Detter J.C."/>
            <person name="Han C."/>
            <person name="Land M."/>
            <person name="Hauser L."/>
            <person name="Markowitz V."/>
            <person name="Cheng J.-F."/>
            <person name="Hugenholtz P."/>
            <person name="Woyke T."/>
            <person name="Wu D."/>
            <person name="Tindall B."/>
            <person name="Pomrenke H."/>
            <person name="Brambilla E."/>
            <person name="Klenk H.-P."/>
            <person name="Eisen J.A."/>
        </authorList>
    </citation>
    <scope>NUCLEOTIDE SEQUENCE [LARGE SCALE GENOMIC DNA]</scope>
    <source>
        <strain evidence="3">DSM 15883 / CIP 108006 / LMG 21964 / BA134</strain>
    </source>
</reference>
<feature type="transmembrane region" description="Helical" evidence="1">
    <location>
        <begin position="45"/>
        <end position="69"/>
    </location>
</feature>
<keyword evidence="1" id="KW-0812">Transmembrane</keyword>
<keyword evidence="1" id="KW-1133">Transmembrane helix</keyword>
<name>I3Z8K8_BELBD</name>
<protein>
    <submittedName>
        <fullName evidence="2">Uncharacterized protein</fullName>
    </submittedName>
</protein>
<dbReference type="KEGG" id="bbd:Belba_3059"/>
<sequence length="88" mass="10064">MAKIKKLRKKWLYSSVGGILLMGFGLSLFRDAVILKFESKGFFDWFLSGTIALGVFFSGLSLFGSAINFKSQMDSYKIKKRQKRINKK</sequence>
<gene>
    <name evidence="2" type="ordered locus">Belba_3059</name>
</gene>
<dbReference type="AlphaFoldDB" id="I3Z8K8"/>
<proteinExistence type="predicted"/>
<keyword evidence="1" id="KW-0472">Membrane</keyword>
<dbReference type="Proteomes" id="UP000006050">
    <property type="component" value="Chromosome"/>
</dbReference>
<dbReference type="RefSeq" id="WP_014773522.1">
    <property type="nucleotide sequence ID" value="NC_018010.1"/>
</dbReference>
<evidence type="ECO:0000256" key="1">
    <source>
        <dbReference type="SAM" id="Phobius"/>
    </source>
</evidence>